<protein>
    <submittedName>
        <fullName evidence="2">Uncharacterized protein</fullName>
    </submittedName>
</protein>
<evidence type="ECO:0000256" key="1">
    <source>
        <dbReference type="SAM" id="SignalP"/>
    </source>
</evidence>
<name>A0A0S4L7Q5_9BACT</name>
<dbReference type="EMBL" id="CZPZ01000006">
    <property type="protein sequence ID" value="CUS33745.1"/>
    <property type="molecule type" value="Genomic_DNA"/>
</dbReference>
<sequence length="103" mass="11409">MKTGLLSICVVGLLSFGLGVTYAADSLAEKEATPTIKERLTKDTIKGTLMNIKGEYYYIKDNDGKEHMIHVDKSTKLDTVRPGDMVKAYVTDQGHTTTLQRDN</sequence>
<dbReference type="RefSeq" id="WP_090895300.1">
    <property type="nucleotide sequence ID" value="NZ_CZPZ01000006.1"/>
</dbReference>
<proteinExistence type="predicted"/>
<reference evidence="3" key="1">
    <citation type="submission" date="2015-10" db="EMBL/GenBank/DDBJ databases">
        <authorList>
            <person name="Luecker S."/>
            <person name="Luecker S."/>
        </authorList>
    </citation>
    <scope>NUCLEOTIDE SEQUENCE [LARGE SCALE GENOMIC DNA]</scope>
</reference>
<keyword evidence="3" id="KW-1185">Reference proteome</keyword>
<dbReference type="OrthoDB" id="9808970at2"/>
<dbReference type="Proteomes" id="UP000198736">
    <property type="component" value="Unassembled WGS sequence"/>
</dbReference>
<feature type="signal peptide" evidence="1">
    <location>
        <begin position="1"/>
        <end position="23"/>
    </location>
</feature>
<evidence type="ECO:0000313" key="3">
    <source>
        <dbReference type="Proteomes" id="UP000198736"/>
    </source>
</evidence>
<dbReference type="STRING" id="1742973.COMA2_140058"/>
<accession>A0A0S4L7Q5</accession>
<evidence type="ECO:0000313" key="2">
    <source>
        <dbReference type="EMBL" id="CUS33745.1"/>
    </source>
</evidence>
<keyword evidence="1" id="KW-0732">Signal</keyword>
<gene>
    <name evidence="2" type="ORF">COMA2_140058</name>
</gene>
<dbReference type="SUPFAM" id="SSF50249">
    <property type="entry name" value="Nucleic acid-binding proteins"/>
    <property type="match status" value="1"/>
</dbReference>
<dbReference type="AlphaFoldDB" id="A0A0S4L7Q5"/>
<organism evidence="2 3">
    <name type="scientific">Candidatus Nitrospira nitrificans</name>
    <dbReference type="NCBI Taxonomy" id="1742973"/>
    <lineage>
        <taxon>Bacteria</taxon>
        <taxon>Pseudomonadati</taxon>
        <taxon>Nitrospirota</taxon>
        <taxon>Nitrospiria</taxon>
        <taxon>Nitrospirales</taxon>
        <taxon>Nitrospiraceae</taxon>
        <taxon>Nitrospira</taxon>
    </lineage>
</organism>
<dbReference type="InterPro" id="IPR012340">
    <property type="entry name" value="NA-bd_OB-fold"/>
</dbReference>
<feature type="chain" id="PRO_5006623808" evidence="1">
    <location>
        <begin position="24"/>
        <end position="103"/>
    </location>
</feature>